<organism evidence="2">
    <name type="scientific">Brachypodium distachyon</name>
    <name type="common">Purple false brome</name>
    <name type="synonym">Trachynia distachya</name>
    <dbReference type="NCBI Taxonomy" id="15368"/>
    <lineage>
        <taxon>Eukaryota</taxon>
        <taxon>Viridiplantae</taxon>
        <taxon>Streptophyta</taxon>
        <taxon>Embryophyta</taxon>
        <taxon>Tracheophyta</taxon>
        <taxon>Spermatophyta</taxon>
        <taxon>Magnoliopsida</taxon>
        <taxon>Liliopsida</taxon>
        <taxon>Poales</taxon>
        <taxon>Poaceae</taxon>
        <taxon>BOP clade</taxon>
        <taxon>Pooideae</taxon>
        <taxon>Stipodae</taxon>
        <taxon>Brachypodieae</taxon>
        <taxon>Brachypodium</taxon>
    </lineage>
</organism>
<evidence type="ECO:0000256" key="1">
    <source>
        <dbReference type="SAM" id="Phobius"/>
    </source>
</evidence>
<evidence type="ECO:0000313" key="4">
    <source>
        <dbReference type="Proteomes" id="UP000008810"/>
    </source>
</evidence>
<dbReference type="Proteomes" id="UP000008810">
    <property type="component" value="Chromosome 2"/>
</dbReference>
<gene>
    <name evidence="2" type="ORF">BRADI_2g11331v3</name>
</gene>
<dbReference type="EMBL" id="CM000881">
    <property type="protein sequence ID" value="PNT70399.1"/>
    <property type="molecule type" value="Genomic_DNA"/>
</dbReference>
<dbReference type="GO" id="GO:0016020">
    <property type="term" value="C:membrane"/>
    <property type="evidence" value="ECO:0000318"/>
    <property type="project" value="GO_Central"/>
</dbReference>
<keyword evidence="4" id="KW-1185">Reference proteome</keyword>
<feature type="transmembrane region" description="Helical" evidence="1">
    <location>
        <begin position="212"/>
        <end position="231"/>
    </location>
</feature>
<protein>
    <submittedName>
        <fullName evidence="2 3">Uncharacterized protein</fullName>
    </submittedName>
</protein>
<dbReference type="Gramene" id="PNT70399">
    <property type="protein sequence ID" value="PNT70399"/>
    <property type="gene ID" value="BRADI_2g11331v3"/>
</dbReference>
<feature type="transmembrane region" description="Helical" evidence="1">
    <location>
        <begin position="6"/>
        <end position="30"/>
    </location>
</feature>
<feature type="transmembrane region" description="Helical" evidence="1">
    <location>
        <begin position="176"/>
        <end position="200"/>
    </location>
</feature>
<keyword evidence="1" id="KW-0812">Transmembrane</keyword>
<feature type="transmembrane region" description="Helical" evidence="1">
    <location>
        <begin position="152"/>
        <end position="170"/>
    </location>
</feature>
<evidence type="ECO:0000313" key="2">
    <source>
        <dbReference type="EMBL" id="PNT70399.1"/>
    </source>
</evidence>
<dbReference type="PANTHER" id="PTHR12242:SF42">
    <property type="entry name" value="OS01G0295600 PROTEIN"/>
    <property type="match status" value="1"/>
</dbReference>
<dbReference type="InParanoid" id="A0A2K2D7Z7"/>
<sequence length="248" mass="28030">MAIDAQLHWQLLLCVAIVVGSVTASLWTILRKKKKKDTHADAVQPWTDGAASGFSSSTGAMWRSGVHPAWLLALRATATAALAAVLLWDLRTYDPTIMMYYTEWVLSLEIVYFGVCGGAVVLTDVVFWAIIVPFISSAHFSFNAVMGCMHSFNLVFLLAETALNCLAFPWSGIAYFLLWTCSYVIIQWIVHVCGLTWWPYPFLNPTAPWSPLWYFSMALLHLPCYIVYWWIASVKNRCRPLMFPQFTA</sequence>
<keyword evidence="1" id="KW-0472">Membrane</keyword>
<dbReference type="AlphaFoldDB" id="A0A2K2D7Z7"/>
<dbReference type="ExpressionAtlas" id="A0A2K2D7Z7">
    <property type="expression patterns" value="baseline"/>
</dbReference>
<keyword evidence="1" id="KW-1133">Transmembrane helix</keyword>
<feature type="transmembrane region" description="Helical" evidence="1">
    <location>
        <begin position="110"/>
        <end position="131"/>
    </location>
</feature>
<dbReference type="PANTHER" id="PTHR12242">
    <property type="entry name" value="OS02G0130600 PROTEIN-RELATED"/>
    <property type="match status" value="1"/>
</dbReference>
<dbReference type="OrthoDB" id="419711at2759"/>
<proteinExistence type="predicted"/>
<feature type="transmembrane region" description="Helical" evidence="1">
    <location>
        <begin position="69"/>
        <end position="90"/>
    </location>
</feature>
<name>A0A2K2D7Z7_BRADI</name>
<evidence type="ECO:0000313" key="3">
    <source>
        <dbReference type="EnsemblPlants" id="PNT70399"/>
    </source>
</evidence>
<accession>A0A2K2D7Z7</accession>
<dbReference type="EnsemblPlants" id="PNT70399">
    <property type="protein sequence ID" value="PNT70399"/>
    <property type="gene ID" value="BRADI_2g11331v3"/>
</dbReference>
<reference evidence="3" key="3">
    <citation type="submission" date="2018-08" db="UniProtKB">
        <authorList>
            <consortium name="EnsemblPlants"/>
        </authorList>
    </citation>
    <scope>IDENTIFICATION</scope>
    <source>
        <strain evidence="3">cv. Bd21</strain>
    </source>
</reference>
<reference evidence="2 3" key="1">
    <citation type="journal article" date="2010" name="Nature">
        <title>Genome sequencing and analysis of the model grass Brachypodium distachyon.</title>
        <authorList>
            <consortium name="International Brachypodium Initiative"/>
        </authorList>
    </citation>
    <scope>NUCLEOTIDE SEQUENCE [LARGE SCALE GENOMIC DNA]</scope>
    <source>
        <strain evidence="2 3">Bd21</strain>
    </source>
</reference>
<reference evidence="2" key="2">
    <citation type="submission" date="2017-06" db="EMBL/GenBank/DDBJ databases">
        <title>WGS assembly of Brachypodium distachyon.</title>
        <authorList>
            <consortium name="The International Brachypodium Initiative"/>
            <person name="Lucas S."/>
            <person name="Harmon-Smith M."/>
            <person name="Lail K."/>
            <person name="Tice H."/>
            <person name="Grimwood J."/>
            <person name="Bruce D."/>
            <person name="Barry K."/>
            <person name="Shu S."/>
            <person name="Lindquist E."/>
            <person name="Wang M."/>
            <person name="Pitluck S."/>
            <person name="Vogel J.P."/>
            <person name="Garvin D.F."/>
            <person name="Mockler T.C."/>
            <person name="Schmutz J."/>
            <person name="Rokhsar D."/>
            <person name="Bevan M.W."/>
        </authorList>
    </citation>
    <scope>NUCLEOTIDE SEQUENCE</scope>
    <source>
        <strain evidence="2">Bd21</strain>
    </source>
</reference>